<protein>
    <submittedName>
        <fullName evidence="1">Uncharacterized protein</fullName>
    </submittedName>
</protein>
<gene>
    <name evidence="1" type="ORF">K8U78_05605</name>
</gene>
<reference evidence="1" key="2">
    <citation type="submission" date="2021-09" db="EMBL/GenBank/DDBJ databases">
        <authorList>
            <person name="Gilroy R."/>
        </authorList>
    </citation>
    <scope>NUCLEOTIDE SEQUENCE</scope>
    <source>
        <strain evidence="1">578</strain>
    </source>
</reference>
<proteinExistence type="predicted"/>
<dbReference type="Proteomes" id="UP000715651">
    <property type="component" value="Unassembled WGS sequence"/>
</dbReference>
<organism evidence="1 2">
    <name type="scientific">Aeriscardovia aeriphila</name>
    <dbReference type="NCBI Taxonomy" id="218139"/>
    <lineage>
        <taxon>Bacteria</taxon>
        <taxon>Bacillati</taxon>
        <taxon>Actinomycetota</taxon>
        <taxon>Actinomycetes</taxon>
        <taxon>Bifidobacteriales</taxon>
        <taxon>Bifidobacteriaceae</taxon>
        <taxon>Aeriscardovia</taxon>
    </lineage>
</organism>
<dbReference type="EMBL" id="DYWK01000008">
    <property type="protein sequence ID" value="HJF18599.1"/>
    <property type="molecule type" value="Genomic_DNA"/>
</dbReference>
<comment type="caution">
    <text evidence="1">The sequence shown here is derived from an EMBL/GenBank/DDBJ whole genome shotgun (WGS) entry which is preliminary data.</text>
</comment>
<accession>A0A921FW39</accession>
<reference evidence="1" key="1">
    <citation type="journal article" date="2021" name="PeerJ">
        <title>Extensive microbial diversity within the chicken gut microbiome revealed by metagenomics and culture.</title>
        <authorList>
            <person name="Gilroy R."/>
            <person name="Ravi A."/>
            <person name="Getino M."/>
            <person name="Pursley I."/>
            <person name="Horton D.L."/>
            <person name="Alikhan N.F."/>
            <person name="Baker D."/>
            <person name="Gharbi K."/>
            <person name="Hall N."/>
            <person name="Watson M."/>
            <person name="Adriaenssens E.M."/>
            <person name="Foster-Nyarko E."/>
            <person name="Jarju S."/>
            <person name="Secka A."/>
            <person name="Antonio M."/>
            <person name="Oren A."/>
            <person name="Chaudhuri R.R."/>
            <person name="La Ragione R."/>
            <person name="Hildebrand F."/>
            <person name="Pallen M.J."/>
        </authorList>
    </citation>
    <scope>NUCLEOTIDE SEQUENCE</scope>
    <source>
        <strain evidence="1">578</strain>
    </source>
</reference>
<sequence>MNKTNELLFSALDGVWTEEEKKEEASRFCEVNEPGITTLYAFEAI</sequence>
<name>A0A921FW39_9BIFI</name>
<dbReference type="AlphaFoldDB" id="A0A921FW39"/>
<evidence type="ECO:0000313" key="1">
    <source>
        <dbReference type="EMBL" id="HJF18599.1"/>
    </source>
</evidence>
<evidence type="ECO:0000313" key="2">
    <source>
        <dbReference type="Proteomes" id="UP000715651"/>
    </source>
</evidence>